<dbReference type="AlphaFoldDB" id="A0A8X6QX44"/>
<dbReference type="Proteomes" id="UP000887013">
    <property type="component" value="Unassembled WGS sequence"/>
</dbReference>
<gene>
    <name evidence="1" type="ORF">NPIL_207841</name>
</gene>
<reference evidence="1" key="1">
    <citation type="submission" date="2020-08" db="EMBL/GenBank/DDBJ databases">
        <title>Multicomponent nature underlies the extraordinary mechanical properties of spider dragline silk.</title>
        <authorList>
            <person name="Kono N."/>
            <person name="Nakamura H."/>
            <person name="Mori M."/>
            <person name="Yoshida Y."/>
            <person name="Ohtoshi R."/>
            <person name="Malay A.D."/>
            <person name="Moran D.A.P."/>
            <person name="Tomita M."/>
            <person name="Numata K."/>
            <person name="Arakawa K."/>
        </authorList>
    </citation>
    <scope>NUCLEOTIDE SEQUENCE</scope>
</reference>
<accession>A0A8X6QX44</accession>
<evidence type="ECO:0000313" key="1">
    <source>
        <dbReference type="EMBL" id="GFU49724.1"/>
    </source>
</evidence>
<organism evidence="1 2">
    <name type="scientific">Nephila pilipes</name>
    <name type="common">Giant wood spider</name>
    <name type="synonym">Nephila maculata</name>
    <dbReference type="NCBI Taxonomy" id="299642"/>
    <lineage>
        <taxon>Eukaryota</taxon>
        <taxon>Metazoa</taxon>
        <taxon>Ecdysozoa</taxon>
        <taxon>Arthropoda</taxon>
        <taxon>Chelicerata</taxon>
        <taxon>Arachnida</taxon>
        <taxon>Araneae</taxon>
        <taxon>Araneomorphae</taxon>
        <taxon>Entelegynae</taxon>
        <taxon>Araneoidea</taxon>
        <taxon>Nephilidae</taxon>
        <taxon>Nephila</taxon>
    </lineage>
</organism>
<evidence type="ECO:0000313" key="2">
    <source>
        <dbReference type="Proteomes" id="UP000887013"/>
    </source>
</evidence>
<name>A0A8X6QX44_NEPPI</name>
<comment type="caution">
    <text evidence="1">The sequence shown here is derived from an EMBL/GenBank/DDBJ whole genome shotgun (WGS) entry which is preliminary data.</text>
</comment>
<keyword evidence="2" id="KW-1185">Reference proteome</keyword>
<proteinExistence type="predicted"/>
<dbReference type="EMBL" id="BMAW01087034">
    <property type="protein sequence ID" value="GFU49724.1"/>
    <property type="molecule type" value="Genomic_DNA"/>
</dbReference>
<protein>
    <submittedName>
        <fullName evidence="1">Uncharacterized protein</fullName>
    </submittedName>
</protein>
<sequence>MLCLDFKVRWESIVSVMKNKAFKMGTEETEYGSLYLPVTLKNKGCSRPFSKIPGKVSFISVSEIPSRVRGSTENVFHNWGGCPSNLLELRYLFYHLHKSSYINADLRLSDRIQRALGIYVLKSLLVGDELIFTDRRIIRISFLNFGCAISGHLDTNSSARERLVACATISVKEVDIMDDIVDSF</sequence>